<accession>A0ABQ7S5Z5</accession>
<evidence type="ECO:0000256" key="2">
    <source>
        <dbReference type="ARBA" id="ARBA00005713"/>
    </source>
</evidence>
<feature type="compositionally biased region" description="Acidic residues" evidence="7">
    <location>
        <begin position="246"/>
        <end position="261"/>
    </location>
</feature>
<keyword evidence="3" id="KW-0805">Transcription regulation</keyword>
<keyword evidence="6" id="KW-0539">Nucleus</keyword>
<protein>
    <recommendedName>
        <fullName evidence="8">Nuclear respiratory factor 1 NLS/DNA-binding dimerisation domain-containing protein</fullName>
    </recommendedName>
</protein>
<keyword evidence="5" id="KW-0804">Transcription</keyword>
<evidence type="ECO:0000313" key="9">
    <source>
        <dbReference type="EMBL" id="KAG9508848.1"/>
    </source>
</evidence>
<evidence type="ECO:0000256" key="6">
    <source>
        <dbReference type="ARBA" id="ARBA00023242"/>
    </source>
</evidence>
<comment type="subcellular location">
    <subcellularLocation>
        <location evidence="1">Nucleus</location>
    </subcellularLocation>
</comment>
<comment type="similarity">
    <text evidence="2">Belongs to the NRF1/Ewg family.</text>
</comment>
<evidence type="ECO:0000313" key="10">
    <source>
        <dbReference type="Proteomes" id="UP000825002"/>
    </source>
</evidence>
<comment type="caution">
    <text evidence="9">The sequence shown here is derived from an EMBL/GenBank/DDBJ whole genome shotgun (WGS) entry which is preliminary data.</text>
</comment>
<dbReference type="InterPro" id="IPR019525">
    <property type="entry name" value="Nrf1_NLS/DNA-bd_dimer"/>
</dbReference>
<evidence type="ECO:0000256" key="3">
    <source>
        <dbReference type="ARBA" id="ARBA00023015"/>
    </source>
</evidence>
<feature type="compositionally biased region" description="Polar residues" evidence="7">
    <location>
        <begin position="730"/>
        <end position="747"/>
    </location>
</feature>
<keyword evidence="10" id="KW-1185">Reference proteome</keyword>
<organism evidence="9 10">
    <name type="scientific">Fragariocoptes setiger</name>
    <dbReference type="NCBI Taxonomy" id="1670756"/>
    <lineage>
        <taxon>Eukaryota</taxon>
        <taxon>Metazoa</taxon>
        <taxon>Ecdysozoa</taxon>
        <taxon>Arthropoda</taxon>
        <taxon>Chelicerata</taxon>
        <taxon>Arachnida</taxon>
        <taxon>Acari</taxon>
        <taxon>Acariformes</taxon>
        <taxon>Trombidiformes</taxon>
        <taxon>Prostigmata</taxon>
        <taxon>Eupodina</taxon>
        <taxon>Eriophyoidea</taxon>
        <taxon>Phytoptidae</taxon>
        <taxon>Fragariocoptes</taxon>
    </lineage>
</organism>
<feature type="region of interest" description="Disordered" evidence="7">
    <location>
        <begin position="74"/>
        <end position="266"/>
    </location>
</feature>
<evidence type="ECO:0000256" key="5">
    <source>
        <dbReference type="ARBA" id="ARBA00023163"/>
    </source>
</evidence>
<evidence type="ECO:0000256" key="1">
    <source>
        <dbReference type="ARBA" id="ARBA00004123"/>
    </source>
</evidence>
<dbReference type="Pfam" id="PF10491">
    <property type="entry name" value="Nrf1_DNA-bind"/>
    <property type="match status" value="1"/>
</dbReference>
<feature type="domain" description="Nuclear respiratory factor 1 NLS/DNA-binding dimerisation" evidence="8">
    <location>
        <begin position="281"/>
        <end position="491"/>
    </location>
</feature>
<feature type="compositionally biased region" description="Low complexity" evidence="7">
    <location>
        <begin position="95"/>
        <end position="174"/>
    </location>
</feature>
<evidence type="ECO:0000256" key="4">
    <source>
        <dbReference type="ARBA" id="ARBA00023125"/>
    </source>
</evidence>
<feature type="compositionally biased region" description="Polar residues" evidence="7">
    <location>
        <begin position="82"/>
        <end position="94"/>
    </location>
</feature>
<gene>
    <name evidence="9" type="ORF">GZH46_02645</name>
</gene>
<feature type="compositionally biased region" description="Low complexity" evidence="7">
    <location>
        <begin position="706"/>
        <end position="729"/>
    </location>
</feature>
<dbReference type="EMBL" id="JAIFTH010000898">
    <property type="protein sequence ID" value="KAG9508848.1"/>
    <property type="molecule type" value="Genomic_DNA"/>
</dbReference>
<evidence type="ECO:0000256" key="7">
    <source>
        <dbReference type="SAM" id="MobiDB-lite"/>
    </source>
</evidence>
<evidence type="ECO:0000259" key="8">
    <source>
        <dbReference type="Pfam" id="PF10491"/>
    </source>
</evidence>
<sequence>MPPEEVGLRNPGRSVLFGFIFSHRLGPIKFRDSGDIDSIEALWSGAPLAVNASAVSFVVIVSATPSVCISHPLPTSSLSTSNQKGGSNATTSGQTATTVITPSVTTRSAAAAASGGGSSKTTTTSSAPAGSSQQQQQQQQPETSNLNVSIQTQIIQTHQSRPSQSQDQQQQQQQHHGEHSTIVTQIDTSNVDQQHQRQQQNAVTSEVASNIHDARRPARKPMVPVSGPDINQGALDGIDMSGFGVDVDDLTDSSDSDDGDDSNMMSTSQDLEMQAQLVTAGPAGVAAAAAIASAKKRKRPHTFETNPSVRKRQQTRILRKLRASIDEYTTRVGQQAVVLITMPGKAFHNFKVFGAQPLENVIRSCKHDIMAELEHAIAQQAPQPAKVDSNRHELPPLVIDGIPTPVEKMTQAQLRAFIPLMLKYSTGRGKPGWGKDSTRPPWWPDELPWANVRSDARDDNDKQKISWTHTLRQIVINCYRYHEREDLLPTFLDSENAKQQQDNKFSTAAPKQILHPSLITSNRSTLSNNQNKQPATMFSAPYASNFVQTINNSDGTVSLIQVDPTNAQILTLPDGTQVRAVRLQTIGTEALGGHTLTELTQGQAIELQAASTSLGNELTAQQVTVSDASIGGEGQIIITGEDGSQNSYPMSSLVSIPVSMYQQLASSGQHVSIVTTDGNNSAIQGVMQAIDPSGGQGQNQESDGGSSHNNNNGQQQFSQQQQSDNSQTQKSGIGTTATIFNGETRSS</sequence>
<dbReference type="Proteomes" id="UP000825002">
    <property type="component" value="Unassembled WGS sequence"/>
</dbReference>
<proteinExistence type="inferred from homology"/>
<dbReference type="InterPro" id="IPR039142">
    <property type="entry name" value="NRF1/Ewg"/>
</dbReference>
<dbReference type="PANTHER" id="PTHR20338">
    <property type="entry name" value="NUCLEAR RESPIRATORY FACTOR 1"/>
    <property type="match status" value="1"/>
</dbReference>
<feature type="compositionally biased region" description="Polar residues" evidence="7">
    <location>
        <begin position="181"/>
        <end position="192"/>
    </location>
</feature>
<keyword evidence="4" id="KW-0238">DNA-binding</keyword>
<reference evidence="9 10" key="1">
    <citation type="submission" date="2020-10" db="EMBL/GenBank/DDBJ databases">
        <authorList>
            <person name="Klimov P.B."/>
            <person name="Dyachkov S.M."/>
            <person name="Chetverikov P.E."/>
        </authorList>
    </citation>
    <scope>NUCLEOTIDE SEQUENCE [LARGE SCALE GENOMIC DNA]</scope>
    <source>
        <strain evidence="9">BMOC 18-1129-001#AD2665</strain>
        <tissue evidence="9">Entire mites</tissue>
    </source>
</reference>
<name>A0ABQ7S5Z5_9ACAR</name>
<feature type="region of interest" description="Disordered" evidence="7">
    <location>
        <begin position="689"/>
        <end position="747"/>
    </location>
</feature>